<dbReference type="CDD" id="cd01425">
    <property type="entry name" value="RPS2"/>
    <property type="match status" value="1"/>
</dbReference>
<dbReference type="RefSeq" id="WP_014886794.1">
    <property type="nucleotide sequence ID" value="NC_018414.1"/>
</dbReference>
<proteinExistence type="inferred from homology"/>
<dbReference type="KEGG" id="cru:A33U_019"/>
<evidence type="ECO:0000313" key="7">
    <source>
        <dbReference type="Proteomes" id="UP000003932"/>
    </source>
</evidence>
<name>J7GY57_CARRU</name>
<dbReference type="PATRIC" id="fig|1202536.3.peg.18"/>
<evidence type="ECO:0000256" key="1">
    <source>
        <dbReference type="ARBA" id="ARBA00006242"/>
    </source>
</evidence>
<dbReference type="InterPro" id="IPR023591">
    <property type="entry name" value="Ribosomal_uS2_flav_dom_sf"/>
</dbReference>
<dbReference type="PANTHER" id="PTHR12534:SF0">
    <property type="entry name" value="SMALL RIBOSOMAL SUBUNIT PROTEIN US2M"/>
    <property type="match status" value="1"/>
</dbReference>
<dbReference type="GO" id="GO:0003735">
    <property type="term" value="F:structural constituent of ribosome"/>
    <property type="evidence" value="ECO:0007669"/>
    <property type="project" value="InterPro"/>
</dbReference>
<gene>
    <name evidence="5 6" type="primary">rpsB</name>
    <name evidence="6" type="ORF">A33U_019</name>
</gene>
<dbReference type="HAMAP" id="MF_00291_B">
    <property type="entry name" value="Ribosomal_uS2_B"/>
    <property type="match status" value="1"/>
</dbReference>
<protein>
    <recommendedName>
        <fullName evidence="4 5">Small ribosomal subunit protein uS2</fullName>
    </recommendedName>
</protein>
<dbReference type="Gene3D" id="1.10.287.610">
    <property type="entry name" value="Helix hairpin bin"/>
    <property type="match status" value="1"/>
</dbReference>
<dbReference type="PANTHER" id="PTHR12534">
    <property type="entry name" value="30S RIBOSOMAL PROTEIN S2 PROKARYOTIC AND ORGANELLAR"/>
    <property type="match status" value="1"/>
</dbReference>
<organism evidence="6 7">
    <name type="scientific">Candidatus Carsonella ruddii CE isolate Thao2000</name>
    <dbReference type="NCBI Taxonomy" id="1202536"/>
    <lineage>
        <taxon>Bacteria</taxon>
        <taxon>Pseudomonadati</taxon>
        <taxon>Pseudomonadota</taxon>
        <taxon>Gammaproteobacteria</taxon>
        <taxon>Oceanospirillales</taxon>
        <taxon>Halomonadaceae</taxon>
        <taxon>Zymobacter group</taxon>
        <taxon>Candidatus Carsonella</taxon>
    </lineage>
</organism>
<dbReference type="SUPFAM" id="SSF52313">
    <property type="entry name" value="Ribosomal protein S2"/>
    <property type="match status" value="1"/>
</dbReference>
<dbReference type="GO" id="GO:0015935">
    <property type="term" value="C:small ribosomal subunit"/>
    <property type="evidence" value="ECO:0007669"/>
    <property type="project" value="InterPro"/>
</dbReference>
<dbReference type="Proteomes" id="UP000003932">
    <property type="component" value="Chromosome"/>
</dbReference>
<dbReference type="InterPro" id="IPR005706">
    <property type="entry name" value="Ribosomal_uS2_bac/mit/plastid"/>
</dbReference>
<reference evidence="6 7" key="1">
    <citation type="journal article" date="2012" name="Mol. Biol. Evol.">
        <title>Genome reduction and co-evolution between the primary and secondary bacterial symbionts of psyllids.</title>
        <authorList>
            <person name="Sloan D.B."/>
            <person name="Moran N.A."/>
        </authorList>
    </citation>
    <scope>NUCLEOTIDE SEQUENCE [LARGE SCALE GENOMIC DNA]</scope>
    <source>
        <strain evidence="6 7">CE</strain>
    </source>
</reference>
<dbReference type="OrthoDB" id="9808036at2"/>
<evidence type="ECO:0000256" key="2">
    <source>
        <dbReference type="ARBA" id="ARBA00022980"/>
    </source>
</evidence>
<dbReference type="NCBIfam" id="TIGR01011">
    <property type="entry name" value="rpsB_bact"/>
    <property type="match status" value="1"/>
</dbReference>
<evidence type="ECO:0000256" key="5">
    <source>
        <dbReference type="HAMAP-Rule" id="MF_00291"/>
    </source>
</evidence>
<evidence type="ECO:0000256" key="4">
    <source>
        <dbReference type="ARBA" id="ARBA00035256"/>
    </source>
</evidence>
<dbReference type="HOGENOM" id="CLU_040318_1_2_6"/>
<keyword evidence="2 5" id="KW-0689">Ribosomal protein</keyword>
<dbReference type="Pfam" id="PF00318">
    <property type="entry name" value="Ribosomal_S2"/>
    <property type="match status" value="1"/>
</dbReference>
<dbReference type="STRING" id="1202536.A33U_019"/>
<dbReference type="AlphaFoldDB" id="J7GY57"/>
<dbReference type="GO" id="GO:0006412">
    <property type="term" value="P:translation"/>
    <property type="evidence" value="ECO:0007669"/>
    <property type="project" value="UniProtKB-UniRule"/>
</dbReference>
<dbReference type="Gene3D" id="3.40.50.10490">
    <property type="entry name" value="Glucose-6-phosphate isomerase like protein, domain 1"/>
    <property type="match status" value="1"/>
</dbReference>
<dbReference type="InterPro" id="IPR001865">
    <property type="entry name" value="Ribosomal_uS2"/>
</dbReference>
<sequence length="213" mass="25059">MNILKLINTGICIGNLDNLNNLLIKKFIILKINNINILNLKKILLSIKKIKKIIYYLIKNNKKILFIGTKNIHKEIIYKYARALKQPYVCNKWISGNLTNSINYKKNLNKLNYLKNKKNFFTKKEKSIFLKEKNNIEYLYGGLRFLKHKPDIIFITDINKEKIAINEAFRLNIMIIALSDNLNCCKKINYLIPCNVNSINSISIIFKFLFKKI</sequence>
<keyword evidence="3 5" id="KW-0687">Ribonucleoprotein</keyword>
<evidence type="ECO:0000256" key="3">
    <source>
        <dbReference type="ARBA" id="ARBA00023274"/>
    </source>
</evidence>
<dbReference type="EMBL" id="CP003541">
    <property type="protein sequence ID" value="AFP83493.1"/>
    <property type="molecule type" value="Genomic_DNA"/>
</dbReference>
<accession>J7GY57</accession>
<evidence type="ECO:0000313" key="6">
    <source>
        <dbReference type="EMBL" id="AFP83493.1"/>
    </source>
</evidence>
<comment type="similarity">
    <text evidence="1 5">Belongs to the universal ribosomal protein uS2 family.</text>
</comment>
<dbReference type="PRINTS" id="PR00395">
    <property type="entry name" value="RIBOSOMALS2"/>
</dbReference>